<comment type="caution">
    <text evidence="16">The sequence shown here is derived from an EMBL/GenBank/DDBJ whole genome shotgun (WGS) entry which is preliminary data.</text>
</comment>
<dbReference type="PANTHER" id="PTHR45792:SF8">
    <property type="entry name" value="DIACYLGLYCEROL LIPASE-ALPHA"/>
    <property type="match status" value="1"/>
</dbReference>
<dbReference type="AlphaFoldDB" id="A0A9P1G9Z1"/>
<dbReference type="GO" id="GO:0016042">
    <property type="term" value="P:lipid catabolic process"/>
    <property type="evidence" value="ECO:0007669"/>
    <property type="project" value="UniProtKB-KW"/>
</dbReference>
<dbReference type="InterPro" id="IPR029058">
    <property type="entry name" value="AB_hydrolase_fold"/>
</dbReference>
<evidence type="ECO:0000256" key="6">
    <source>
        <dbReference type="ARBA" id="ARBA00022723"/>
    </source>
</evidence>
<keyword evidence="18" id="KW-1185">Reference proteome</keyword>
<dbReference type="EMBL" id="CAMXCT020003818">
    <property type="protein sequence ID" value="CAL1159791.1"/>
    <property type="molecule type" value="Genomic_DNA"/>
</dbReference>
<evidence type="ECO:0000256" key="13">
    <source>
        <dbReference type="ARBA" id="ARBA00024531"/>
    </source>
</evidence>
<evidence type="ECO:0000313" key="17">
    <source>
        <dbReference type="EMBL" id="CAL1159791.1"/>
    </source>
</evidence>
<reference evidence="16" key="1">
    <citation type="submission" date="2022-10" db="EMBL/GenBank/DDBJ databases">
        <authorList>
            <person name="Chen Y."/>
            <person name="Dougan E. K."/>
            <person name="Chan C."/>
            <person name="Rhodes N."/>
            <person name="Thang M."/>
        </authorList>
    </citation>
    <scope>NUCLEOTIDE SEQUENCE</scope>
</reference>
<evidence type="ECO:0000256" key="12">
    <source>
        <dbReference type="ARBA" id="ARBA00023136"/>
    </source>
</evidence>
<dbReference type="Pfam" id="PF01764">
    <property type="entry name" value="Lipase_3"/>
    <property type="match status" value="1"/>
</dbReference>
<evidence type="ECO:0000256" key="8">
    <source>
        <dbReference type="ARBA" id="ARBA00022837"/>
    </source>
</evidence>
<proteinExistence type="predicted"/>
<dbReference type="EMBL" id="CAMXCT030003818">
    <property type="protein sequence ID" value="CAL4793728.1"/>
    <property type="molecule type" value="Genomic_DNA"/>
</dbReference>
<keyword evidence="9" id="KW-0442">Lipid degradation</keyword>
<evidence type="ECO:0000256" key="11">
    <source>
        <dbReference type="ARBA" id="ARBA00023098"/>
    </source>
</evidence>
<organism evidence="16">
    <name type="scientific">Cladocopium goreaui</name>
    <dbReference type="NCBI Taxonomy" id="2562237"/>
    <lineage>
        <taxon>Eukaryota</taxon>
        <taxon>Sar</taxon>
        <taxon>Alveolata</taxon>
        <taxon>Dinophyceae</taxon>
        <taxon>Suessiales</taxon>
        <taxon>Symbiodiniaceae</taxon>
        <taxon>Cladocopium</taxon>
    </lineage>
</organism>
<keyword evidence="11" id="KW-0443">Lipid metabolism</keyword>
<dbReference type="Gene3D" id="3.40.50.1820">
    <property type="entry name" value="alpha/beta hydrolase"/>
    <property type="match status" value="1"/>
</dbReference>
<keyword evidence="12" id="KW-0472">Membrane</keyword>
<dbReference type="Proteomes" id="UP001152797">
    <property type="component" value="Unassembled WGS sequence"/>
</dbReference>
<evidence type="ECO:0000313" key="16">
    <source>
        <dbReference type="EMBL" id="CAI4006416.1"/>
    </source>
</evidence>
<evidence type="ECO:0000256" key="10">
    <source>
        <dbReference type="ARBA" id="ARBA00022989"/>
    </source>
</evidence>
<dbReference type="PANTHER" id="PTHR45792">
    <property type="entry name" value="DIACYLGLYCEROL LIPASE HOMOLOG-RELATED"/>
    <property type="match status" value="1"/>
</dbReference>
<reference evidence="17" key="2">
    <citation type="submission" date="2024-04" db="EMBL/GenBank/DDBJ databases">
        <authorList>
            <person name="Chen Y."/>
            <person name="Shah S."/>
            <person name="Dougan E. K."/>
            <person name="Thang M."/>
            <person name="Chan C."/>
        </authorList>
    </citation>
    <scope>NUCLEOTIDE SEQUENCE [LARGE SCALE GENOMIC DNA]</scope>
</reference>
<feature type="non-terminal residue" evidence="16">
    <location>
        <position position="1"/>
    </location>
</feature>
<keyword evidence="7" id="KW-0378">Hydrolase</keyword>
<dbReference type="InterPro" id="IPR052214">
    <property type="entry name" value="DAG_Lipase-Related"/>
</dbReference>
<gene>
    <name evidence="16" type="ORF">C1SCF055_LOCUS32056</name>
</gene>
<evidence type="ECO:0000256" key="4">
    <source>
        <dbReference type="ARBA" id="ARBA00022553"/>
    </source>
</evidence>
<dbReference type="GO" id="GO:0005886">
    <property type="term" value="C:plasma membrane"/>
    <property type="evidence" value="ECO:0007669"/>
    <property type="project" value="UniProtKB-SubCell"/>
</dbReference>
<evidence type="ECO:0000256" key="1">
    <source>
        <dbReference type="ARBA" id="ARBA00001913"/>
    </source>
</evidence>
<feature type="domain" description="Fungal lipase-type" evidence="15">
    <location>
        <begin position="34"/>
        <end position="106"/>
    </location>
</feature>
<sequence>TRAHIRFGLGNCKKRPQSEICAKNQPRHFLQPLGYQLILCGHSLGAGTACCLSKILHDRLFYTRPHMLRCFAYATPPCLDKNTALSMVPYTTSVVHHDDFVTRASLYNAKLMSTIWKEAKRLMDDDEFEECDPLSVVHRLQRIVKLDPKDDLFVAGRVVFVYKLGYPRRRDPVQYKATTKDGTLSRLRCFSFSRTSLTDHSCSRYIAALEQVASRLIGTTGRSAEEFQPWGEDKQIGPQDAPHCNIFFEDTRFSSPQPLPCGPPVTPVLPTLLTSRQPQGLHDGKSQC</sequence>
<dbReference type="OrthoDB" id="438440at2759"/>
<name>A0A9P1G9Z1_9DINO</name>
<dbReference type="GO" id="GO:0016298">
    <property type="term" value="F:lipase activity"/>
    <property type="evidence" value="ECO:0007669"/>
    <property type="project" value="TreeGrafter"/>
</dbReference>
<comment type="cofactor">
    <cofactor evidence="1">
        <name>Ca(2+)</name>
        <dbReference type="ChEBI" id="CHEBI:29108"/>
    </cofactor>
</comment>
<evidence type="ECO:0000256" key="2">
    <source>
        <dbReference type="ARBA" id="ARBA00004651"/>
    </source>
</evidence>
<evidence type="ECO:0000259" key="15">
    <source>
        <dbReference type="Pfam" id="PF01764"/>
    </source>
</evidence>
<comment type="catalytic activity">
    <reaction evidence="13">
        <text>a 1,2-diacyl-sn-glycerol + H2O = a 2-acylglycerol + a fatty acid + H(+)</text>
        <dbReference type="Rhea" id="RHEA:33275"/>
        <dbReference type="ChEBI" id="CHEBI:15377"/>
        <dbReference type="ChEBI" id="CHEBI:15378"/>
        <dbReference type="ChEBI" id="CHEBI:17389"/>
        <dbReference type="ChEBI" id="CHEBI:17815"/>
        <dbReference type="ChEBI" id="CHEBI:28868"/>
        <dbReference type="EC" id="3.1.1.116"/>
    </reaction>
    <physiologicalReaction direction="left-to-right" evidence="13">
        <dbReference type="Rhea" id="RHEA:33276"/>
    </physiologicalReaction>
</comment>
<dbReference type="EMBL" id="CAMXCT010003818">
    <property type="protein sequence ID" value="CAI4006416.1"/>
    <property type="molecule type" value="Genomic_DNA"/>
</dbReference>
<keyword evidence="4" id="KW-0597">Phosphoprotein</keyword>
<keyword evidence="5" id="KW-0812">Transmembrane</keyword>
<accession>A0A9P1G9Z1</accession>
<keyword evidence="10" id="KW-1133">Transmembrane helix</keyword>
<dbReference type="EC" id="3.1.1.116" evidence="14"/>
<keyword evidence="8" id="KW-0106">Calcium</keyword>
<dbReference type="GO" id="GO:0046872">
    <property type="term" value="F:metal ion binding"/>
    <property type="evidence" value="ECO:0007669"/>
    <property type="project" value="UniProtKB-KW"/>
</dbReference>
<dbReference type="SUPFAM" id="SSF53474">
    <property type="entry name" value="alpha/beta-Hydrolases"/>
    <property type="match status" value="1"/>
</dbReference>
<keyword evidence="6" id="KW-0479">Metal-binding</keyword>
<evidence type="ECO:0000313" key="18">
    <source>
        <dbReference type="Proteomes" id="UP001152797"/>
    </source>
</evidence>
<evidence type="ECO:0000256" key="7">
    <source>
        <dbReference type="ARBA" id="ARBA00022801"/>
    </source>
</evidence>
<keyword evidence="3" id="KW-1003">Cell membrane</keyword>
<evidence type="ECO:0000256" key="3">
    <source>
        <dbReference type="ARBA" id="ARBA00022475"/>
    </source>
</evidence>
<dbReference type="InterPro" id="IPR002921">
    <property type="entry name" value="Fungal_lipase-type"/>
</dbReference>
<protein>
    <recommendedName>
        <fullName evidence="14">sn-1-specific diacylglycerol lipase</fullName>
        <ecNumber evidence="14">3.1.1.116</ecNumber>
    </recommendedName>
</protein>
<comment type="subcellular location">
    <subcellularLocation>
        <location evidence="2">Cell membrane</location>
        <topology evidence="2">Multi-pass membrane protein</topology>
    </subcellularLocation>
</comment>
<evidence type="ECO:0000256" key="5">
    <source>
        <dbReference type="ARBA" id="ARBA00022692"/>
    </source>
</evidence>
<evidence type="ECO:0000256" key="14">
    <source>
        <dbReference type="ARBA" id="ARBA00026104"/>
    </source>
</evidence>
<evidence type="ECO:0000256" key="9">
    <source>
        <dbReference type="ARBA" id="ARBA00022963"/>
    </source>
</evidence>